<feature type="domain" description="Cyclic nucleotide-binding" evidence="2">
    <location>
        <begin position="100"/>
        <end position="212"/>
    </location>
</feature>
<evidence type="ECO:0000256" key="1">
    <source>
        <dbReference type="SAM" id="MobiDB-lite"/>
    </source>
</evidence>
<dbReference type="InterPro" id="IPR050397">
    <property type="entry name" value="Env_Response_Regulators"/>
</dbReference>
<dbReference type="CDD" id="cd00038">
    <property type="entry name" value="CAP_ED"/>
    <property type="match status" value="1"/>
</dbReference>
<dbReference type="InterPro" id="IPR000595">
    <property type="entry name" value="cNMP-bd_dom"/>
</dbReference>
<evidence type="ECO:0000259" key="2">
    <source>
        <dbReference type="PROSITE" id="PS50042"/>
    </source>
</evidence>
<gene>
    <name evidence="3" type="ORF">HDA36_003394</name>
</gene>
<feature type="region of interest" description="Disordered" evidence="1">
    <location>
        <begin position="1"/>
        <end position="20"/>
    </location>
</feature>
<reference evidence="3 4" key="1">
    <citation type="submission" date="2020-08" db="EMBL/GenBank/DDBJ databases">
        <title>Sequencing the genomes of 1000 actinobacteria strains.</title>
        <authorList>
            <person name="Klenk H.-P."/>
        </authorList>
    </citation>
    <scope>NUCLEOTIDE SEQUENCE [LARGE SCALE GENOMIC DNA]</scope>
    <source>
        <strain evidence="3 4">DSM 44551</strain>
    </source>
</reference>
<accession>A0A7W8QN03</accession>
<dbReference type="EMBL" id="JACHDB010000001">
    <property type="protein sequence ID" value="MBB5433310.1"/>
    <property type="molecule type" value="Genomic_DNA"/>
</dbReference>
<dbReference type="Pfam" id="PF00027">
    <property type="entry name" value="cNMP_binding"/>
    <property type="match status" value="1"/>
</dbReference>
<sequence length="475" mass="52095">MTEQLESESGTQGGEAAQPRLSLGTAAARNLATTTKTPPQMQEISSRWLLRLLPWVRTAGGTYRVNRRLSCVVGDGRVTFTNTGSEISVVPQELRELPLLRGFEEDAPLADLAGRFEQREYAAGEPIVQAGDAAEHVHLIAHGKANEIGTGEFGDPVVLETLVGGDHFGDLSLVGEHDRWEITVKAVAPTTVLSLPRSEFQEVAENCPELREHVAAFLAGRDTPRNDHGEAAIDMSSGHTGEPDLPGTFVDYELSPREYELSVAQTVLRVHTRVADLYNEPMNQVGEQLRLTIEALRERQEHEMVNNREFGLLHNADLSQRIPTRTGPPTPDDMDELLSLVWKDPAFFLAHPRAIAAFGRECSERGIYPQSVEYAGHHVPAWRGVPIFPCNKIPVSSTRTSSIMLMRAGEENQGVVGLNQTGLPDEYEPGVSVRFMGINEKAIISYLVSTYYSAAVLVPDALGVLEHVEIGREGS</sequence>
<dbReference type="PANTHER" id="PTHR24567">
    <property type="entry name" value="CRP FAMILY TRANSCRIPTIONAL REGULATORY PROTEIN"/>
    <property type="match status" value="1"/>
</dbReference>
<dbReference type="GO" id="GO:0003700">
    <property type="term" value="F:DNA-binding transcription factor activity"/>
    <property type="evidence" value="ECO:0007669"/>
    <property type="project" value="TreeGrafter"/>
</dbReference>
<dbReference type="InterPro" id="IPR049817">
    <property type="entry name" value="Encap_f2b"/>
</dbReference>
<dbReference type="PANTHER" id="PTHR24567:SF74">
    <property type="entry name" value="HTH-TYPE TRANSCRIPTIONAL REGULATOR ARCR"/>
    <property type="match status" value="1"/>
</dbReference>
<comment type="caution">
    <text evidence="3">The sequence shown here is derived from an EMBL/GenBank/DDBJ whole genome shotgun (WGS) entry which is preliminary data.</text>
</comment>
<organism evidence="3 4">
    <name type="scientific">Nocardiopsis composta</name>
    <dbReference type="NCBI Taxonomy" id="157465"/>
    <lineage>
        <taxon>Bacteria</taxon>
        <taxon>Bacillati</taxon>
        <taxon>Actinomycetota</taxon>
        <taxon>Actinomycetes</taxon>
        <taxon>Streptosporangiales</taxon>
        <taxon>Nocardiopsidaceae</taxon>
        <taxon>Nocardiopsis</taxon>
    </lineage>
</organism>
<keyword evidence="4" id="KW-1185">Reference proteome</keyword>
<dbReference type="InterPro" id="IPR045641">
    <property type="entry name" value="SrpI-like"/>
</dbReference>
<protein>
    <recommendedName>
        <fullName evidence="2">Cyclic nucleotide-binding domain-containing protein</fullName>
    </recommendedName>
</protein>
<dbReference type="AlphaFoldDB" id="A0A7W8QN03"/>
<dbReference type="PROSITE" id="PS50042">
    <property type="entry name" value="CNMP_BINDING_3"/>
    <property type="match status" value="1"/>
</dbReference>
<dbReference type="RefSeq" id="WP_184392946.1">
    <property type="nucleotide sequence ID" value="NZ_BAAAJD010000138.1"/>
</dbReference>
<dbReference type="InterPro" id="IPR018490">
    <property type="entry name" value="cNMP-bd_dom_sf"/>
</dbReference>
<name>A0A7W8QN03_9ACTN</name>
<proteinExistence type="predicted"/>
<dbReference type="Pfam" id="PF19307">
    <property type="entry name" value="SrpI-like"/>
    <property type="match status" value="1"/>
</dbReference>
<dbReference type="InterPro" id="IPR014710">
    <property type="entry name" value="RmlC-like_jellyroll"/>
</dbReference>
<dbReference type="SMART" id="SM00100">
    <property type="entry name" value="cNMP"/>
    <property type="match status" value="1"/>
</dbReference>
<evidence type="ECO:0000313" key="4">
    <source>
        <dbReference type="Proteomes" id="UP000572635"/>
    </source>
</evidence>
<evidence type="ECO:0000313" key="3">
    <source>
        <dbReference type="EMBL" id="MBB5433310.1"/>
    </source>
</evidence>
<dbReference type="Proteomes" id="UP000572635">
    <property type="component" value="Unassembled WGS sequence"/>
</dbReference>
<dbReference type="Gene3D" id="2.60.120.10">
    <property type="entry name" value="Jelly Rolls"/>
    <property type="match status" value="1"/>
</dbReference>
<dbReference type="SUPFAM" id="SSF51206">
    <property type="entry name" value="cAMP-binding domain-like"/>
    <property type="match status" value="1"/>
</dbReference>
<dbReference type="GO" id="GO:0005829">
    <property type="term" value="C:cytosol"/>
    <property type="evidence" value="ECO:0007669"/>
    <property type="project" value="TreeGrafter"/>
</dbReference>
<dbReference type="NCBIfam" id="NF041163">
    <property type="entry name" value="encap_f2b"/>
    <property type="match status" value="1"/>
</dbReference>
<feature type="compositionally biased region" description="Polar residues" evidence="1">
    <location>
        <begin position="1"/>
        <end position="10"/>
    </location>
</feature>